<protein>
    <recommendedName>
        <fullName evidence="1">RNB domain-containing protein</fullName>
    </recommendedName>
</protein>
<dbReference type="GO" id="GO:0000175">
    <property type="term" value="F:3'-5'-RNA exonuclease activity"/>
    <property type="evidence" value="ECO:0007669"/>
    <property type="project" value="TreeGrafter"/>
</dbReference>
<dbReference type="InterPro" id="IPR012340">
    <property type="entry name" value="NA-bd_OB-fold"/>
</dbReference>
<feature type="domain" description="RNB" evidence="1">
    <location>
        <begin position="277"/>
        <end position="559"/>
    </location>
</feature>
<organism evidence="2 3">
    <name type="scientific">SAR324 cluster bacterium</name>
    <dbReference type="NCBI Taxonomy" id="2024889"/>
    <lineage>
        <taxon>Bacteria</taxon>
        <taxon>Deltaproteobacteria</taxon>
        <taxon>SAR324 cluster</taxon>
    </lineage>
</organism>
<proteinExistence type="predicted"/>
<dbReference type="GO" id="GO:0006402">
    <property type="term" value="P:mRNA catabolic process"/>
    <property type="evidence" value="ECO:0007669"/>
    <property type="project" value="TreeGrafter"/>
</dbReference>
<dbReference type="Proteomes" id="UP000286801">
    <property type="component" value="Unassembled WGS sequence"/>
</dbReference>
<sequence length="667" mass="77199">MLESLTNHYCIYFMDHKMEFGWIEGIQKNKLIVVPPQGKTQFLLPNRVAYSWREKKLPFNAAQAHETLELHMKQAEQYKQTFELETMHSLLENMREYTLEELAVDFLDKPENSVSKLGLFLALREDSFWFKHNRNLTYTPRTSEELALLEVQFARLQEQQKRAVNIQKWIKQLESGEWNANTKITAEQQNWLDQQLNLLIEGTESPYWKEMSTLLDWGTSFGIGEENSLKRWLAGAGTPVSTSRLTLLRANVREEFPEEVLADVERVRKLPSAKLTRSPAEMQTFTVDAESTLDYDDAFSVLEWNKAQLIVAVHITDLSHSVHPGDPLFKEAEDRISSVYTIEETIPMLPDELSNDFFSLMSGEERAVLSFKFKLNGNGDWSLLEVIPRMIKVHENLSYEQADLLIENNDDFWGLLNKFCKCAQERRLEKGALNLARKEFDFDISDPEQIRIIPLKRNSPASRIIEELAIAVNRETARLFQEADFPGIYRTQSPYELIKEVEDGELLSLENIRIEPAKLTTVPGIHSGLGCEVYMHATSPIRRFADLITQSQLKKLIKKEEPVFSTEDMMQWAEEVSFRQRKYNKAERNITQYWKLRYLQQHLGEIYVAKIRKRLPNNNTEIELLELACVVPAAGLGKNEEGELMLRIDEVGLDPPRIGVHIQTLST</sequence>
<dbReference type="InterPro" id="IPR001900">
    <property type="entry name" value="RNase_II/R"/>
</dbReference>
<reference evidence="2 3" key="1">
    <citation type="submission" date="2018-06" db="EMBL/GenBank/DDBJ databases">
        <title>Combined omics and stable isotope probing to characterize newly discovered Mariana Back-Arc vent microbial communities.</title>
        <authorList>
            <person name="Trembath-Reichert E."/>
            <person name="Huber J.A."/>
        </authorList>
    </citation>
    <scope>NUCLEOTIDE SEQUENCE [LARGE SCALE GENOMIC DNA]</scope>
    <source>
        <strain evidence="2">MAG 63_1</strain>
    </source>
</reference>
<dbReference type="PANTHER" id="PTHR23355:SF42">
    <property type="entry name" value="RIBONUCLEASE II, CHLOROPLASTIC_MITOCHONDRIAL"/>
    <property type="match status" value="1"/>
</dbReference>
<dbReference type="SUPFAM" id="SSF50249">
    <property type="entry name" value="Nucleic acid-binding proteins"/>
    <property type="match status" value="1"/>
</dbReference>
<evidence type="ECO:0000313" key="2">
    <source>
        <dbReference type="EMBL" id="RTZ81441.1"/>
    </source>
</evidence>
<name>A0A432GDV7_9DELT</name>
<gene>
    <name evidence="2" type="ORF">DSY97_01065</name>
</gene>
<dbReference type="AlphaFoldDB" id="A0A432GDV7"/>
<dbReference type="Pfam" id="PF00773">
    <property type="entry name" value="RNB"/>
    <property type="match status" value="1"/>
</dbReference>
<dbReference type="EMBL" id="QNZL01000031">
    <property type="protein sequence ID" value="RTZ81441.1"/>
    <property type="molecule type" value="Genomic_DNA"/>
</dbReference>
<accession>A0A432GDV7</accession>
<evidence type="ECO:0000259" key="1">
    <source>
        <dbReference type="SMART" id="SM00955"/>
    </source>
</evidence>
<dbReference type="PANTHER" id="PTHR23355">
    <property type="entry name" value="RIBONUCLEASE"/>
    <property type="match status" value="1"/>
</dbReference>
<dbReference type="SMART" id="SM00955">
    <property type="entry name" value="RNB"/>
    <property type="match status" value="1"/>
</dbReference>
<comment type="caution">
    <text evidence="2">The sequence shown here is derived from an EMBL/GenBank/DDBJ whole genome shotgun (WGS) entry which is preliminary data.</text>
</comment>
<dbReference type="GO" id="GO:0000932">
    <property type="term" value="C:P-body"/>
    <property type="evidence" value="ECO:0007669"/>
    <property type="project" value="TreeGrafter"/>
</dbReference>
<dbReference type="GO" id="GO:0003723">
    <property type="term" value="F:RNA binding"/>
    <property type="evidence" value="ECO:0007669"/>
    <property type="project" value="InterPro"/>
</dbReference>
<evidence type="ECO:0000313" key="3">
    <source>
        <dbReference type="Proteomes" id="UP000286801"/>
    </source>
</evidence>
<dbReference type="InterPro" id="IPR050180">
    <property type="entry name" value="RNR_Ribonuclease"/>
</dbReference>